<keyword evidence="5" id="KW-1185">Reference proteome</keyword>
<accession>A0A6M4IV19</accession>
<dbReference type="GO" id="GO:0015937">
    <property type="term" value="P:coenzyme A biosynthetic process"/>
    <property type="evidence" value="ECO:0007669"/>
    <property type="project" value="UniProtKB-KW"/>
</dbReference>
<evidence type="ECO:0000256" key="3">
    <source>
        <dbReference type="ARBA" id="ARBA00022993"/>
    </source>
</evidence>
<keyword evidence="1" id="KW-0547">Nucleotide-binding</keyword>
<keyword evidence="3" id="KW-0173">Coenzyme A biosynthesis</keyword>
<dbReference type="GO" id="GO:0005829">
    <property type="term" value="C:cytosol"/>
    <property type="evidence" value="ECO:0007669"/>
    <property type="project" value="TreeGrafter"/>
</dbReference>
<dbReference type="Proteomes" id="UP000500938">
    <property type="component" value="Chromosome"/>
</dbReference>
<dbReference type="InterPro" id="IPR043129">
    <property type="entry name" value="ATPase_NBD"/>
</dbReference>
<dbReference type="PANTHER" id="PTHR12280:SF20">
    <property type="entry name" value="4'-PHOSPHOPANTETHEINE PHOSPHATASE"/>
    <property type="match status" value="1"/>
</dbReference>
<dbReference type="Pfam" id="PF03630">
    <property type="entry name" value="Fumble"/>
    <property type="match status" value="1"/>
</dbReference>
<organism evidence="4 5">
    <name type="scientific">Gemmatimonas groenlandica</name>
    <dbReference type="NCBI Taxonomy" id="2732249"/>
    <lineage>
        <taxon>Bacteria</taxon>
        <taxon>Pseudomonadati</taxon>
        <taxon>Gemmatimonadota</taxon>
        <taxon>Gemmatimonadia</taxon>
        <taxon>Gemmatimonadales</taxon>
        <taxon>Gemmatimonadaceae</taxon>
        <taxon>Gemmatimonas</taxon>
    </lineage>
</organism>
<evidence type="ECO:0000313" key="5">
    <source>
        <dbReference type="Proteomes" id="UP000500938"/>
    </source>
</evidence>
<sequence length="293" mass="29893">MTDGSMRPAAASFAAASFAAAIDFGASNTDVVVRDGSATRHWTLPSEGQPDEARVRRVLDAGGVSPRDLEWIAVTGGNRTMLPQSIDDRMLHRVDEVKAIGHGGLALANLESALVTSAGSGTACVAATTNSAHHVTGTGVGGGTLVGLGRLLLGTVDPHEIDALAQQGSDTTHNLTIAEVLGGAIGSLPPETTAVNFGRVARHPVEASREDTAAALVNMVGQVIAVIAINAARAQQLPHVVIVGHLADLKSIRRTFGLVAKFYGATILTPQAGGSATAVGALLSTERILRTGA</sequence>
<dbReference type="InterPro" id="IPR004567">
    <property type="entry name" value="Type_II_PanK"/>
</dbReference>
<evidence type="ECO:0000313" key="4">
    <source>
        <dbReference type="EMBL" id="QJR37427.1"/>
    </source>
</evidence>
<dbReference type="AlphaFoldDB" id="A0A6M4IV19"/>
<dbReference type="GO" id="GO:0005524">
    <property type="term" value="F:ATP binding"/>
    <property type="evidence" value="ECO:0007669"/>
    <property type="project" value="UniProtKB-KW"/>
</dbReference>
<evidence type="ECO:0000256" key="2">
    <source>
        <dbReference type="ARBA" id="ARBA00022840"/>
    </source>
</evidence>
<reference evidence="4 5" key="1">
    <citation type="submission" date="2020-05" db="EMBL/GenBank/DDBJ databases">
        <title>Complete genome sequence of Gemmatimonas greenlandica TET16.</title>
        <authorList>
            <person name="Zeng Y."/>
        </authorList>
    </citation>
    <scope>NUCLEOTIDE SEQUENCE [LARGE SCALE GENOMIC DNA]</scope>
    <source>
        <strain evidence="4 5">TET16</strain>
    </source>
</reference>
<dbReference type="SUPFAM" id="SSF53067">
    <property type="entry name" value="Actin-like ATPase domain"/>
    <property type="match status" value="1"/>
</dbReference>
<dbReference type="CDD" id="cd24085">
    <property type="entry name" value="ASKHA_NBD_PanK-II_bac"/>
    <property type="match status" value="1"/>
</dbReference>
<dbReference type="EMBL" id="CP053085">
    <property type="protein sequence ID" value="QJR37427.1"/>
    <property type="molecule type" value="Genomic_DNA"/>
</dbReference>
<evidence type="ECO:0000256" key="1">
    <source>
        <dbReference type="ARBA" id="ARBA00022741"/>
    </source>
</evidence>
<keyword evidence="2" id="KW-0067">ATP-binding</keyword>
<proteinExistence type="predicted"/>
<dbReference type="RefSeq" id="WP_171226862.1">
    <property type="nucleotide sequence ID" value="NZ_CP053085.1"/>
</dbReference>
<dbReference type="GO" id="GO:0004594">
    <property type="term" value="F:pantothenate kinase activity"/>
    <property type="evidence" value="ECO:0007669"/>
    <property type="project" value="TreeGrafter"/>
</dbReference>
<dbReference type="Gene3D" id="3.30.420.40">
    <property type="match status" value="1"/>
</dbReference>
<gene>
    <name evidence="4" type="ORF">HKW67_18885</name>
</gene>
<dbReference type="PANTHER" id="PTHR12280">
    <property type="entry name" value="PANTOTHENATE KINASE"/>
    <property type="match status" value="1"/>
</dbReference>
<dbReference type="KEGG" id="ggr:HKW67_18885"/>
<protein>
    <submittedName>
        <fullName evidence="4">Fumble domain-containing protein</fullName>
    </submittedName>
</protein>
<name>A0A6M4IV19_9BACT</name>